<evidence type="ECO:0000313" key="4">
    <source>
        <dbReference type="Proteomes" id="UP000095008"/>
    </source>
</evidence>
<name>A0A1C2JKX0_ACITH</name>
<dbReference type="GeneID" id="60694580"/>
<evidence type="ECO:0008006" key="5">
    <source>
        <dbReference type="Google" id="ProtNLM"/>
    </source>
</evidence>
<dbReference type="EMBL" id="LWSA01000206">
    <property type="protein sequence ID" value="OCX70147.1"/>
    <property type="molecule type" value="Genomic_DNA"/>
</dbReference>
<dbReference type="Proteomes" id="UP000095008">
    <property type="component" value="Unassembled WGS sequence"/>
</dbReference>
<dbReference type="eggNOG" id="ENOG503317F">
    <property type="taxonomic scope" value="Bacteria"/>
</dbReference>
<evidence type="ECO:0000313" key="2">
    <source>
        <dbReference type="EMBL" id="OCX70147.1"/>
    </source>
</evidence>
<sequence length="88" mass="8240">MNAEVLERGSRKSGWLLIALCVVALSGCANMSPTGQRALSGGAIGAAGGAVLGTVVAGNPAVGAAVGGAVGAGVGAALPNIERTLNGN</sequence>
<dbReference type="OrthoDB" id="5298901at2"/>
<comment type="caution">
    <text evidence="1">The sequence shown here is derived from an EMBL/GenBank/DDBJ whole genome shotgun (WGS) entry which is preliminary data.</text>
</comment>
<organism evidence="1 4">
    <name type="scientific">Acidithiobacillus thiooxidans</name>
    <name type="common">Thiobacillus thiooxidans</name>
    <dbReference type="NCBI Taxonomy" id="930"/>
    <lineage>
        <taxon>Bacteria</taxon>
        <taxon>Pseudomonadati</taxon>
        <taxon>Pseudomonadota</taxon>
        <taxon>Acidithiobacillia</taxon>
        <taxon>Acidithiobacillales</taxon>
        <taxon>Acidithiobacillaceae</taxon>
        <taxon>Acidithiobacillus</taxon>
    </lineage>
</organism>
<evidence type="ECO:0000313" key="3">
    <source>
        <dbReference type="Proteomes" id="UP000094893"/>
    </source>
</evidence>
<evidence type="ECO:0000313" key="1">
    <source>
        <dbReference type="EMBL" id="OCX69118.1"/>
    </source>
</evidence>
<dbReference type="Proteomes" id="UP000094893">
    <property type="component" value="Unassembled WGS sequence"/>
</dbReference>
<reference evidence="1 3" key="1">
    <citation type="journal article" date="2016" name="Int. J. Mol. Sci.">
        <title>Comparative genomics of the extreme acidophile Acidithiobacillus thiooxidans reveals intraspecific divergence and niche adaptation.</title>
        <authorList>
            <person name="Zhang X."/>
            <person name="Feng X."/>
            <person name="Tao J."/>
            <person name="Ma L."/>
            <person name="Xiao Y."/>
            <person name="Liang Y."/>
            <person name="Liu X."/>
            <person name="Yin H."/>
        </authorList>
    </citation>
    <scope>NUCLEOTIDE SEQUENCE [LARGE SCALE GENOMIC DNA]</scope>
    <source>
        <strain evidence="2 3">A02</strain>
        <strain evidence="1">DXS-W</strain>
    </source>
</reference>
<dbReference type="STRING" id="930.GCA_002079865_02625"/>
<proteinExistence type="predicted"/>
<dbReference type="EMBL" id="LWRY01000233">
    <property type="protein sequence ID" value="OCX69118.1"/>
    <property type="molecule type" value="Genomic_DNA"/>
</dbReference>
<dbReference type="AlphaFoldDB" id="A0A1C2JKX0"/>
<dbReference type="RefSeq" id="WP_010640706.1">
    <property type="nucleotide sequence ID" value="NZ_DAIAWO010000040.1"/>
</dbReference>
<gene>
    <name evidence="1" type="ORF">A6M23_15975</name>
    <name evidence="2" type="ORF">A6P07_15280</name>
</gene>
<accession>A0A1C2JKX0</accession>
<keyword evidence="4" id="KW-1185">Reference proteome</keyword>
<protein>
    <recommendedName>
        <fullName evidence="5">Glycine zipper domain-containing protein</fullName>
    </recommendedName>
</protein>